<dbReference type="AlphaFoldDB" id="A0AA36M8A9"/>
<keyword evidence="3" id="KW-1185">Reference proteome</keyword>
<evidence type="ECO:0000313" key="3">
    <source>
        <dbReference type="Proteomes" id="UP001176961"/>
    </source>
</evidence>
<dbReference type="PANTHER" id="PTHR35182">
    <property type="entry name" value="PROTEIN CBG13762"/>
    <property type="match status" value="1"/>
</dbReference>
<dbReference type="PANTHER" id="PTHR35182:SF1">
    <property type="entry name" value="COLD-SHOCK PROTEIN-RELATED"/>
    <property type="match status" value="1"/>
</dbReference>
<gene>
    <name evidence="2" type="ORF">CYNAS_LOCUS15062</name>
</gene>
<proteinExistence type="predicted"/>
<dbReference type="Proteomes" id="UP001176961">
    <property type="component" value="Unassembled WGS sequence"/>
</dbReference>
<evidence type="ECO:0000313" key="2">
    <source>
        <dbReference type="EMBL" id="CAJ0603079.1"/>
    </source>
</evidence>
<protein>
    <submittedName>
        <fullName evidence="2">Uncharacterized protein</fullName>
    </submittedName>
</protein>
<comment type="caution">
    <text evidence="2">The sequence shown here is derived from an EMBL/GenBank/DDBJ whole genome shotgun (WGS) entry which is preliminary data.</text>
</comment>
<feature type="signal peptide" evidence="1">
    <location>
        <begin position="1"/>
        <end position="20"/>
    </location>
</feature>
<name>A0AA36M8A9_CYLNA</name>
<organism evidence="2 3">
    <name type="scientific">Cylicocyclus nassatus</name>
    <name type="common">Nematode worm</name>
    <dbReference type="NCBI Taxonomy" id="53992"/>
    <lineage>
        <taxon>Eukaryota</taxon>
        <taxon>Metazoa</taxon>
        <taxon>Ecdysozoa</taxon>
        <taxon>Nematoda</taxon>
        <taxon>Chromadorea</taxon>
        <taxon>Rhabditida</taxon>
        <taxon>Rhabditina</taxon>
        <taxon>Rhabditomorpha</taxon>
        <taxon>Strongyloidea</taxon>
        <taxon>Strongylidae</taxon>
        <taxon>Cylicocyclus</taxon>
    </lineage>
</organism>
<sequence>MTMWMKVVIFLLTISSIGCAQELITAKIGETVKLNYGSNVYFWTRRRTSKEDFEFIEYCGPEKDSRCKFVNAQDKPVLPESKAHVEKDGTLVIESIKPTDAGFYAVLKKHGWRHENGMRLGKTAKEYILEVKS</sequence>
<feature type="chain" id="PRO_5041338930" evidence="1">
    <location>
        <begin position="21"/>
        <end position="133"/>
    </location>
</feature>
<accession>A0AA36M8A9</accession>
<dbReference type="EMBL" id="CATQJL010000305">
    <property type="protein sequence ID" value="CAJ0603079.1"/>
    <property type="molecule type" value="Genomic_DNA"/>
</dbReference>
<dbReference type="PROSITE" id="PS51257">
    <property type="entry name" value="PROKAR_LIPOPROTEIN"/>
    <property type="match status" value="1"/>
</dbReference>
<reference evidence="2" key="1">
    <citation type="submission" date="2023-07" db="EMBL/GenBank/DDBJ databases">
        <authorList>
            <consortium name="CYATHOMIX"/>
        </authorList>
    </citation>
    <scope>NUCLEOTIDE SEQUENCE</scope>
    <source>
        <strain evidence="2">N/A</strain>
    </source>
</reference>
<keyword evidence="1" id="KW-0732">Signal</keyword>
<evidence type="ECO:0000256" key="1">
    <source>
        <dbReference type="SAM" id="SignalP"/>
    </source>
</evidence>